<dbReference type="KEGG" id="vg:55624293"/>
<dbReference type="EMBL" id="MN585971">
    <property type="protein sequence ID" value="QGJ88024.1"/>
    <property type="molecule type" value="Genomic_DNA"/>
</dbReference>
<evidence type="ECO:0000313" key="2">
    <source>
        <dbReference type="Proteomes" id="UP000425472"/>
    </source>
</evidence>
<sequence>MLEKYREITKLTMLGALVVETAILIRMAYAIKEQNLTITTLENVSRYYVDMLDKNDVPLTDYDIIALNAILTKHPAIQLDVGE</sequence>
<dbReference type="Proteomes" id="UP000425472">
    <property type="component" value="Segment"/>
</dbReference>
<proteinExistence type="predicted"/>
<keyword evidence="2" id="KW-1185">Reference proteome</keyword>
<accession>A0A649V724</accession>
<protein>
    <submittedName>
        <fullName evidence="1">Uncharacterized protein</fullName>
    </submittedName>
</protein>
<organism evidence="1 2">
    <name type="scientific">Gordonia phage Avazak</name>
    <dbReference type="NCBI Taxonomy" id="2656529"/>
    <lineage>
        <taxon>Viruses</taxon>
        <taxon>Duplodnaviria</taxon>
        <taxon>Heunggongvirae</taxon>
        <taxon>Uroviricota</taxon>
        <taxon>Caudoviricetes</taxon>
        <taxon>Deejayvirinae</taxon>
        <taxon>Tanisvirus</taxon>
        <taxon>Tanisvirus avazak</taxon>
    </lineage>
</organism>
<name>A0A649V724_9CAUD</name>
<gene>
    <name evidence="1" type="primary">42</name>
    <name evidence="1" type="ORF">SEA_AVAZAK_42</name>
</gene>
<dbReference type="RefSeq" id="YP_009853608.1">
    <property type="nucleotide sequence ID" value="NC_048822.1"/>
</dbReference>
<dbReference type="GeneID" id="55624293"/>
<reference evidence="1 2" key="1">
    <citation type="submission" date="2019-10" db="EMBL/GenBank/DDBJ databases">
        <authorList>
            <person name="Millar G.J."/>
            <person name="Stotolongo A."/>
            <person name="Acosta C.G."/>
            <person name="Alexandre C.L."/>
            <person name="Birchfield S.K."/>
            <person name="Bradshaw K.L."/>
            <person name="Collins J.L."/>
            <person name="Emile S.L."/>
            <person name="Gale T.J."/>
            <person name="Higgs R.I."/>
            <person name="Jakubik A.E."/>
            <person name="Jasna A.S."/>
            <person name="Lightbourn T.A."/>
            <person name="Ortegon K.B."/>
            <person name="Sargent D.P."/>
            <person name="Thermozier K.N."/>
            <person name="Thomas F."/>
            <person name="Tucker J.D."/>
            <person name="White J.S."/>
            <person name="Sconiers W.B."/>
            <person name="Coleman S.T."/>
            <person name="Riley H.L."/>
            <person name="Garlena R.A."/>
            <person name="Russell D.A."/>
            <person name="Pope W.H."/>
            <person name="Jacobs-Sera D."/>
            <person name="Hatfull G.F."/>
        </authorList>
    </citation>
    <scope>NUCLEOTIDE SEQUENCE [LARGE SCALE GENOMIC DNA]</scope>
</reference>
<evidence type="ECO:0000313" key="1">
    <source>
        <dbReference type="EMBL" id="QGJ88024.1"/>
    </source>
</evidence>